<name>A0A7I9VI78_9BACT</name>
<keyword evidence="8 10" id="KW-0472">Membrane</keyword>
<feature type="transmembrane region" description="Helical" evidence="10">
    <location>
        <begin position="32"/>
        <end position="55"/>
    </location>
</feature>
<evidence type="ECO:0000313" key="11">
    <source>
        <dbReference type="EMBL" id="GEJ56104.1"/>
    </source>
</evidence>
<feature type="transmembrane region" description="Helical" evidence="10">
    <location>
        <begin position="234"/>
        <end position="259"/>
    </location>
</feature>
<keyword evidence="5 10" id="KW-0812">Transmembrane</keyword>
<keyword evidence="7" id="KW-0406">Ion transport</keyword>
<dbReference type="NCBIfam" id="TIGR00797">
    <property type="entry name" value="matE"/>
    <property type="match status" value="1"/>
</dbReference>
<dbReference type="InterPro" id="IPR048279">
    <property type="entry name" value="MdtK-like"/>
</dbReference>
<proteinExistence type="predicted"/>
<keyword evidence="2" id="KW-0813">Transport</keyword>
<evidence type="ECO:0000256" key="2">
    <source>
        <dbReference type="ARBA" id="ARBA00022448"/>
    </source>
</evidence>
<evidence type="ECO:0000256" key="9">
    <source>
        <dbReference type="ARBA" id="ARBA00031636"/>
    </source>
</evidence>
<feature type="transmembrane region" description="Helical" evidence="10">
    <location>
        <begin position="310"/>
        <end position="332"/>
    </location>
</feature>
<dbReference type="GO" id="GO:0015297">
    <property type="term" value="F:antiporter activity"/>
    <property type="evidence" value="ECO:0007669"/>
    <property type="project" value="UniProtKB-KW"/>
</dbReference>
<dbReference type="PANTHER" id="PTHR43298">
    <property type="entry name" value="MULTIDRUG RESISTANCE PROTEIN NORM-RELATED"/>
    <property type="match status" value="1"/>
</dbReference>
<protein>
    <recommendedName>
        <fullName evidence="9">Multidrug-efflux transporter</fullName>
    </recommendedName>
</protein>
<keyword evidence="4" id="KW-1003">Cell membrane</keyword>
<evidence type="ECO:0000256" key="8">
    <source>
        <dbReference type="ARBA" id="ARBA00023136"/>
    </source>
</evidence>
<feature type="transmembrane region" description="Helical" evidence="10">
    <location>
        <begin position="411"/>
        <end position="428"/>
    </location>
</feature>
<dbReference type="Proteomes" id="UP000503640">
    <property type="component" value="Unassembled WGS sequence"/>
</dbReference>
<feature type="transmembrane region" description="Helical" evidence="10">
    <location>
        <begin position="383"/>
        <end position="405"/>
    </location>
</feature>
<comment type="caution">
    <text evidence="11">The sequence shown here is derived from an EMBL/GenBank/DDBJ whole genome shotgun (WGS) entry which is preliminary data.</text>
</comment>
<evidence type="ECO:0000256" key="10">
    <source>
        <dbReference type="SAM" id="Phobius"/>
    </source>
</evidence>
<organism evidence="11 12">
    <name type="scientific">Anaeromyxobacter diazotrophicus</name>
    <dbReference type="NCBI Taxonomy" id="2590199"/>
    <lineage>
        <taxon>Bacteria</taxon>
        <taxon>Pseudomonadati</taxon>
        <taxon>Myxococcota</taxon>
        <taxon>Myxococcia</taxon>
        <taxon>Myxococcales</taxon>
        <taxon>Cystobacterineae</taxon>
        <taxon>Anaeromyxobacteraceae</taxon>
        <taxon>Anaeromyxobacter</taxon>
    </lineage>
</organism>
<dbReference type="GO" id="GO:0042910">
    <property type="term" value="F:xenobiotic transmembrane transporter activity"/>
    <property type="evidence" value="ECO:0007669"/>
    <property type="project" value="InterPro"/>
</dbReference>
<dbReference type="EMBL" id="BJTG01000002">
    <property type="protein sequence ID" value="GEJ56104.1"/>
    <property type="molecule type" value="Genomic_DNA"/>
</dbReference>
<feature type="transmembrane region" description="Helical" evidence="10">
    <location>
        <begin position="76"/>
        <end position="98"/>
    </location>
</feature>
<keyword evidence="12" id="KW-1185">Reference proteome</keyword>
<dbReference type="PIRSF" id="PIRSF006603">
    <property type="entry name" value="DinF"/>
    <property type="match status" value="1"/>
</dbReference>
<feature type="transmembrane region" description="Helical" evidence="10">
    <location>
        <begin position="118"/>
        <end position="135"/>
    </location>
</feature>
<sequence length="455" mass="45414">MRLALPLAVASAGQAAMGVVDAAVCGRAGAVVLAGAGLGNVLFLDLAVTGMGLMMGLDPLVAQAFGAGDARGARRLLWQGTWLALGAGVLLALPWALVPLALRPLGIEDAVAREAGRFIWIRLPSLPALLFFVVAKSYLQGLGLTRAVLVSTLLANVVNFGLDLLLVFGGGDLPGWAGPLRAIPPLGAAGSGLATGLVTVVQALYLALAVRAVRVEGGLAGQRRPERAAIVRAARVGAPIALHLAAEVSLFALVGFLAGRLGRAPLAAHQIAIALASTSFTFAVGIGTAGGVRVGWAVGAGDTAAARRAGLTAFAAGAAVMALSGLVFFLFPGPLARLMTSDPSVAPVAAALLSVAAVFQLSDGVQAVGAGVLRGAGDTRYTFGANMVGHWLIGLPIAIGLGLAAGLGVTGLWWGLCGGLSVVAAALLHRFLRLSSRPIAALAPAGAGARPEATS</sequence>
<dbReference type="InterPro" id="IPR002528">
    <property type="entry name" value="MATE_fam"/>
</dbReference>
<dbReference type="CDD" id="cd13131">
    <property type="entry name" value="MATE_NorM_like"/>
    <property type="match status" value="1"/>
</dbReference>
<evidence type="ECO:0000256" key="7">
    <source>
        <dbReference type="ARBA" id="ARBA00023065"/>
    </source>
</evidence>
<reference evidence="12" key="1">
    <citation type="journal article" date="2020" name="Appl. Environ. Microbiol.">
        <title>Diazotrophic Anaeromyxobacter Isolates from Soils.</title>
        <authorList>
            <person name="Masuda Y."/>
            <person name="Yamanaka H."/>
            <person name="Xu Z.X."/>
            <person name="Shiratori Y."/>
            <person name="Aono T."/>
            <person name="Amachi S."/>
            <person name="Senoo K."/>
            <person name="Itoh H."/>
        </authorList>
    </citation>
    <scope>NUCLEOTIDE SEQUENCE [LARGE SCALE GENOMIC DNA]</scope>
    <source>
        <strain evidence="12">R267</strain>
    </source>
</reference>
<evidence type="ECO:0000256" key="4">
    <source>
        <dbReference type="ARBA" id="ARBA00022475"/>
    </source>
</evidence>
<dbReference type="PANTHER" id="PTHR43298:SF2">
    <property type="entry name" value="FMN_FAD EXPORTER YEEO-RELATED"/>
    <property type="match status" value="1"/>
</dbReference>
<dbReference type="Pfam" id="PF01554">
    <property type="entry name" value="MatE"/>
    <property type="match status" value="2"/>
</dbReference>
<evidence type="ECO:0000256" key="3">
    <source>
        <dbReference type="ARBA" id="ARBA00022449"/>
    </source>
</evidence>
<evidence type="ECO:0000256" key="6">
    <source>
        <dbReference type="ARBA" id="ARBA00022989"/>
    </source>
</evidence>
<keyword evidence="6 10" id="KW-1133">Transmembrane helix</keyword>
<accession>A0A7I9VI78</accession>
<dbReference type="AlphaFoldDB" id="A0A7I9VI78"/>
<evidence type="ECO:0000256" key="1">
    <source>
        <dbReference type="ARBA" id="ARBA00004651"/>
    </source>
</evidence>
<evidence type="ECO:0000256" key="5">
    <source>
        <dbReference type="ARBA" id="ARBA00022692"/>
    </source>
</evidence>
<dbReference type="GO" id="GO:0005886">
    <property type="term" value="C:plasma membrane"/>
    <property type="evidence" value="ECO:0007669"/>
    <property type="project" value="UniProtKB-SubCell"/>
</dbReference>
<feature type="transmembrane region" description="Helical" evidence="10">
    <location>
        <begin position="344"/>
        <end position="362"/>
    </location>
</feature>
<dbReference type="InterPro" id="IPR050222">
    <property type="entry name" value="MATE_MdtK"/>
</dbReference>
<evidence type="ECO:0000313" key="12">
    <source>
        <dbReference type="Proteomes" id="UP000503640"/>
    </source>
</evidence>
<keyword evidence="3" id="KW-0050">Antiport</keyword>
<feature type="transmembrane region" description="Helical" evidence="10">
    <location>
        <begin position="188"/>
        <end position="213"/>
    </location>
</feature>
<feature type="transmembrane region" description="Helical" evidence="10">
    <location>
        <begin position="147"/>
        <end position="168"/>
    </location>
</feature>
<comment type="subcellular location">
    <subcellularLocation>
        <location evidence="1">Cell membrane</location>
        <topology evidence="1">Multi-pass membrane protein</topology>
    </subcellularLocation>
</comment>
<dbReference type="GO" id="GO:0006811">
    <property type="term" value="P:monoatomic ion transport"/>
    <property type="evidence" value="ECO:0007669"/>
    <property type="project" value="UniProtKB-KW"/>
</dbReference>
<feature type="transmembrane region" description="Helical" evidence="10">
    <location>
        <begin position="271"/>
        <end position="298"/>
    </location>
</feature>
<gene>
    <name evidence="11" type="ORF">AMYX_08450</name>
</gene>